<organism evidence="2">
    <name type="scientific">Triticum aestivum</name>
    <name type="common">Wheat</name>
    <dbReference type="NCBI Taxonomy" id="4565"/>
    <lineage>
        <taxon>Eukaryota</taxon>
        <taxon>Viridiplantae</taxon>
        <taxon>Streptophyta</taxon>
        <taxon>Embryophyta</taxon>
        <taxon>Tracheophyta</taxon>
        <taxon>Spermatophyta</taxon>
        <taxon>Magnoliopsida</taxon>
        <taxon>Liliopsida</taxon>
        <taxon>Poales</taxon>
        <taxon>Poaceae</taxon>
        <taxon>BOP clade</taxon>
        <taxon>Pooideae</taxon>
        <taxon>Triticodae</taxon>
        <taxon>Triticeae</taxon>
        <taxon>Triticinae</taxon>
        <taxon>Triticum</taxon>
    </lineage>
</organism>
<dbReference type="InterPro" id="IPR052588">
    <property type="entry name" value="Kelch_domain_protein"/>
</dbReference>
<dbReference type="Gramene" id="TraesCS2D03G0784300.2">
    <property type="protein sequence ID" value="TraesCS2D03G0784300.2.CDS"/>
    <property type="gene ID" value="TraesCS2D03G0784300"/>
</dbReference>
<dbReference type="SMR" id="A0A3B6DGG8"/>
<dbReference type="Gene3D" id="2.120.10.80">
    <property type="entry name" value="Kelch-type beta propeller"/>
    <property type="match status" value="1"/>
</dbReference>
<dbReference type="PANTHER" id="PTHR46063:SF1">
    <property type="entry name" value="KELCH DOMAIN-CONTAINING PROTEIN 4"/>
    <property type="match status" value="1"/>
</dbReference>
<feature type="compositionally biased region" description="Basic and acidic residues" evidence="1">
    <location>
        <begin position="355"/>
        <end position="367"/>
    </location>
</feature>
<evidence type="ECO:0008006" key="4">
    <source>
        <dbReference type="Google" id="ProtNLM"/>
    </source>
</evidence>
<dbReference type="InterPro" id="IPR015915">
    <property type="entry name" value="Kelch-typ_b-propeller"/>
</dbReference>
<feature type="compositionally biased region" description="Basic and acidic residues" evidence="1">
    <location>
        <begin position="10"/>
        <end position="35"/>
    </location>
</feature>
<keyword evidence="3" id="KW-1185">Reference proteome</keyword>
<feature type="region of interest" description="Disordered" evidence="1">
    <location>
        <begin position="488"/>
        <end position="536"/>
    </location>
</feature>
<evidence type="ECO:0000256" key="1">
    <source>
        <dbReference type="SAM" id="MobiDB-lite"/>
    </source>
</evidence>
<dbReference type="OrthoDB" id="4447at2759"/>
<dbReference type="Proteomes" id="UP000019116">
    <property type="component" value="Chromosome 2D"/>
</dbReference>
<protein>
    <recommendedName>
        <fullName evidence="4">DUF4110 domain-containing protein</fullName>
    </recommendedName>
</protein>
<accession>A0A3B6DGG8</accession>
<name>A0A3B6DGG8_WHEAT</name>
<feature type="compositionally biased region" description="Acidic residues" evidence="1">
    <location>
        <begin position="490"/>
        <end position="529"/>
    </location>
</feature>
<feature type="region of interest" description="Disordered" evidence="1">
    <location>
        <begin position="1"/>
        <end position="76"/>
    </location>
</feature>
<sequence length="579" mass="66078">MGKKQKKPGKGKEKTERKTAKGEEKRARREAGKVGEEDDIDAILKNIQKEEAKKKEVHVEENVPAPSPRSNGSLTINPSKDTELILYGGEFYNGSKTFVYGDLYRYDVEKNEWKLVSSPNSPPPRSAHQTVAWKNNVYMFGGEFTSPNQERFHHYKDFWTLDLKTNQWEQILAKGCPSARSGHRMVLYKHKIVLFGGFYDTLREVRYYNDLHVFDLDNFKWEEIKPRPGCLWPSPRSGFQLVVYQDQIYMYGGYFKEVSSDKNASEKGTVHADMWSLDPRTWEWNKVKKTGMPPGPRAGFSMCVHKKRAVLFGGVVDMEVEADVLMSMFMNELYGFQLDNHRWYPLELRKDKPAKNKTKDIKRKETANDSESNIGNEDDDTMDCSEEATDVQSEVGGVSNHLTKSLTLNKVGSSQNSDVMSDSTEQEATPEAIKPIGRINASMAVGKDTLYLYGGMMEVKDREITLDDLYSLNLSKLDEWKCIIPASESEWLEMSDDDDEEDEDEDDEDDSADDAMETDEDEEESDEEAEKNVAVSGAVALLKGERKKLRRKEKRARIEQIRVILGLSDSQRTPTPGTH</sequence>
<dbReference type="AlphaFoldDB" id="A0A3B6DGG8"/>
<dbReference type="Pfam" id="PF24681">
    <property type="entry name" value="Kelch_KLHDC2_KLHL20_DRC7"/>
    <property type="match status" value="2"/>
</dbReference>
<feature type="compositionally biased region" description="Basic and acidic residues" evidence="1">
    <location>
        <begin position="47"/>
        <end position="61"/>
    </location>
</feature>
<feature type="region of interest" description="Disordered" evidence="1">
    <location>
        <begin position="355"/>
        <end position="383"/>
    </location>
</feature>
<reference evidence="2" key="2">
    <citation type="submission" date="2018-10" db="UniProtKB">
        <authorList>
            <consortium name="EnsemblPlants"/>
        </authorList>
    </citation>
    <scope>IDENTIFICATION</scope>
</reference>
<dbReference type="EnsemblPlants" id="TraesCS2D02G342300.2">
    <property type="protein sequence ID" value="TraesCS2D02G342300.2"/>
    <property type="gene ID" value="TraesCS2D02G342300"/>
</dbReference>
<proteinExistence type="predicted"/>
<dbReference type="OMA" id="LPRCSHQ"/>
<evidence type="ECO:0000313" key="3">
    <source>
        <dbReference type="Proteomes" id="UP000019116"/>
    </source>
</evidence>
<dbReference type="Gramene" id="TraesCS2D02G342300.2">
    <property type="protein sequence ID" value="TraesCS2D02G342300.2"/>
    <property type="gene ID" value="TraesCS2D02G342300"/>
</dbReference>
<reference evidence="2" key="1">
    <citation type="submission" date="2018-08" db="EMBL/GenBank/DDBJ databases">
        <authorList>
            <person name="Rossello M."/>
        </authorList>
    </citation>
    <scope>NUCLEOTIDE SEQUENCE [LARGE SCALE GENOMIC DNA]</scope>
    <source>
        <strain evidence="2">cv. Chinese Spring</strain>
    </source>
</reference>
<gene>
    <name evidence="2" type="primary">LOC123053687</name>
</gene>
<dbReference type="SUPFAM" id="SSF117281">
    <property type="entry name" value="Kelch motif"/>
    <property type="match status" value="1"/>
</dbReference>
<dbReference type="PANTHER" id="PTHR46063">
    <property type="entry name" value="KELCH DOMAIN-CONTAINING PROTEIN"/>
    <property type="match status" value="1"/>
</dbReference>
<evidence type="ECO:0000313" key="2">
    <source>
        <dbReference type="EnsemblPlants" id="TraesCS2D02G342300.2"/>
    </source>
</evidence>